<keyword evidence="7" id="KW-0067">ATP-binding</keyword>
<evidence type="ECO:0000256" key="8">
    <source>
        <dbReference type="ARBA" id="ARBA00023125"/>
    </source>
</evidence>
<gene>
    <name evidence="11" type="ORF">NE579_03465</name>
</gene>
<dbReference type="RefSeq" id="WP_256303270.1">
    <property type="nucleotide sequence ID" value="NZ_JANFYS010000004.1"/>
</dbReference>
<dbReference type="SUPFAM" id="SSF52540">
    <property type="entry name" value="P-loop containing nucleoside triphosphate hydrolases"/>
    <property type="match status" value="1"/>
</dbReference>
<feature type="domain" description="UvrD-like helicase C-terminal" evidence="10">
    <location>
        <begin position="267"/>
        <end position="550"/>
    </location>
</feature>
<dbReference type="PANTHER" id="PTHR30591">
    <property type="entry name" value="RECBCD ENZYME SUBUNIT RECC"/>
    <property type="match status" value="1"/>
</dbReference>
<comment type="caution">
    <text evidence="11">The sequence shown here is derived from an EMBL/GenBank/DDBJ whole genome shotgun (WGS) entry which is preliminary data.</text>
</comment>
<keyword evidence="6" id="KW-0269">Exonuclease</keyword>
<dbReference type="InterPro" id="IPR049035">
    <property type="entry name" value="ADDB_N"/>
</dbReference>
<dbReference type="Proteomes" id="UP001204562">
    <property type="component" value="Unassembled WGS sequence"/>
</dbReference>
<dbReference type="Pfam" id="PF21445">
    <property type="entry name" value="ADDB_N"/>
    <property type="match status" value="1"/>
</dbReference>
<evidence type="ECO:0000256" key="5">
    <source>
        <dbReference type="ARBA" id="ARBA00022806"/>
    </source>
</evidence>
<keyword evidence="8" id="KW-0238">DNA-binding</keyword>
<dbReference type="GO" id="GO:0005524">
    <property type="term" value="F:ATP binding"/>
    <property type="evidence" value="ECO:0007669"/>
    <property type="project" value="UniProtKB-KW"/>
</dbReference>
<evidence type="ECO:0000256" key="1">
    <source>
        <dbReference type="ARBA" id="ARBA00022722"/>
    </source>
</evidence>
<dbReference type="SUPFAM" id="SSF52980">
    <property type="entry name" value="Restriction endonuclease-like"/>
    <property type="match status" value="1"/>
</dbReference>
<protein>
    <submittedName>
        <fullName evidence="11">PD-(D/E)XK nuclease family protein</fullName>
    </submittedName>
</protein>
<dbReference type="GO" id="GO:0006310">
    <property type="term" value="P:DNA recombination"/>
    <property type="evidence" value="ECO:0007669"/>
    <property type="project" value="TreeGrafter"/>
</dbReference>
<dbReference type="Gene3D" id="3.40.50.300">
    <property type="entry name" value="P-loop containing nucleotide triphosphate hydrolases"/>
    <property type="match status" value="4"/>
</dbReference>
<accession>A0AAW5JHG7</accession>
<name>A0AAW5JHG7_9FIRM</name>
<keyword evidence="3" id="KW-0227">DNA damage</keyword>
<keyword evidence="4" id="KW-0378">Hydrolase</keyword>
<organism evidence="11 12">
    <name type="scientific">Intestinimonas massiliensis</name>
    <name type="common">ex Afouda et al. 2020</name>
    <dbReference type="NCBI Taxonomy" id="1673721"/>
    <lineage>
        <taxon>Bacteria</taxon>
        <taxon>Bacillati</taxon>
        <taxon>Bacillota</taxon>
        <taxon>Clostridia</taxon>
        <taxon>Eubacteriales</taxon>
        <taxon>Intestinimonas</taxon>
    </lineage>
</organism>
<reference evidence="11" key="1">
    <citation type="submission" date="2022-06" db="EMBL/GenBank/DDBJ databases">
        <title>Isolation of gut microbiota from human fecal samples.</title>
        <authorList>
            <person name="Pamer E.G."/>
            <person name="Barat B."/>
            <person name="Waligurski E."/>
            <person name="Medina S."/>
            <person name="Paddock L."/>
            <person name="Mostad J."/>
        </authorList>
    </citation>
    <scope>NUCLEOTIDE SEQUENCE</scope>
    <source>
        <strain evidence="11">DFI.9.91</strain>
    </source>
</reference>
<dbReference type="InterPro" id="IPR011335">
    <property type="entry name" value="Restrct_endonuc-II-like"/>
</dbReference>
<evidence type="ECO:0000256" key="4">
    <source>
        <dbReference type="ARBA" id="ARBA00022801"/>
    </source>
</evidence>
<evidence type="ECO:0000256" key="7">
    <source>
        <dbReference type="ARBA" id="ARBA00022840"/>
    </source>
</evidence>
<dbReference type="InterPro" id="IPR027417">
    <property type="entry name" value="P-loop_NTPase"/>
</dbReference>
<dbReference type="GO" id="GO:0004527">
    <property type="term" value="F:exonuclease activity"/>
    <property type="evidence" value="ECO:0007669"/>
    <property type="project" value="UniProtKB-KW"/>
</dbReference>
<keyword evidence="5" id="KW-0347">Helicase</keyword>
<proteinExistence type="predicted"/>
<dbReference type="GO" id="GO:0004386">
    <property type="term" value="F:helicase activity"/>
    <property type="evidence" value="ECO:0007669"/>
    <property type="project" value="UniProtKB-KW"/>
</dbReference>
<dbReference type="InterPro" id="IPR038726">
    <property type="entry name" value="PDDEXK_AddAB-type"/>
</dbReference>
<evidence type="ECO:0000256" key="3">
    <source>
        <dbReference type="ARBA" id="ARBA00022763"/>
    </source>
</evidence>
<dbReference type="PANTHER" id="PTHR30591:SF1">
    <property type="entry name" value="RECBCD ENZYME SUBUNIT RECC"/>
    <property type="match status" value="1"/>
</dbReference>
<keyword evidence="1" id="KW-0540">Nuclease</keyword>
<dbReference type="AlphaFoldDB" id="A0AAW5JHG7"/>
<evidence type="ECO:0000256" key="2">
    <source>
        <dbReference type="ARBA" id="ARBA00022741"/>
    </source>
</evidence>
<dbReference type="InterPro" id="IPR011604">
    <property type="entry name" value="PDDEXK-like_dom_sf"/>
</dbReference>
<evidence type="ECO:0000256" key="6">
    <source>
        <dbReference type="ARBA" id="ARBA00022839"/>
    </source>
</evidence>
<dbReference type="GO" id="GO:0003677">
    <property type="term" value="F:DNA binding"/>
    <property type="evidence" value="ECO:0007669"/>
    <property type="project" value="UniProtKB-KW"/>
</dbReference>
<dbReference type="PROSITE" id="PS51217">
    <property type="entry name" value="UVRD_HELICASE_CTER"/>
    <property type="match status" value="1"/>
</dbReference>
<dbReference type="Pfam" id="PF12705">
    <property type="entry name" value="PDDEXK_1"/>
    <property type="match status" value="1"/>
</dbReference>
<dbReference type="GO" id="GO:0006281">
    <property type="term" value="P:DNA repair"/>
    <property type="evidence" value="ECO:0007669"/>
    <property type="project" value="UniProtKB-KW"/>
</dbReference>
<evidence type="ECO:0000256" key="9">
    <source>
        <dbReference type="ARBA" id="ARBA00023204"/>
    </source>
</evidence>
<evidence type="ECO:0000313" key="12">
    <source>
        <dbReference type="Proteomes" id="UP001204562"/>
    </source>
</evidence>
<dbReference type="Gene3D" id="3.90.320.10">
    <property type="match status" value="1"/>
</dbReference>
<sequence length="1120" mass="122979">MLKLLLGRAGSGKTTAMLRAAARNGGERRQLILVPEQASHDTERALCAVAGNQVSLYAEVLSFTRLASRVFSQPEVGGVAVPTLDPGGRLLLMYAALKSVSGHLSVYQRPSRKPAFLTGLLATLDECKQYQVTPAALAGAGEETGGREGEKLRDLGLIFGAYDALAARTAADPRDRLTRLAEGLKKGAYAGGMDVYVDGFTDFTPQQGLVLRQLLAQARSVTVALTCGALDGEGESGIFAPARRTAAFLLRLAKEAGATVEAAHWTGPGAPRTAALAHVEAQLFADAPDVWQEPAPAVELFQADSPRSEVERTAAEVLRLVREEGCRFRDIAVTGRGFDAYAPLVEEVFGRYGIPVFLDGMTDILQRPVFAVVTGALDTVAGEYAYDETFRYLKTGLTDLDRDDVDVLENYVLKWDLKGSRWTQKADWTMHPRGYGFAWEEGDRAVLDRVNAARRRVTGPLETLRKNRDQTGRGQATALYRFLEDIGLPDKLAARSETLRRRGELQRAEEDRQLWDILCGGLEQCARLLDQAPMGLSEFAQLLKLALSQYDVGSIPVSLDRVTAGEAARMGGRAVKALFLLGADDSAIPQTAPAPGLLTDDDRSLLSSFGLELSPRLADKLDREMTIIYEACARPTERLTVSWAARGPQGEERRPSFLVGRLRLLFPHNQTVEEGSLNGAFRLAAPRPALEMAGRSARVRRALCALPEWRERVERLERAAELTRGSLSPAAVSALYGRRVPMSASRMDKYKSCHFSYFMQYGLKARARQAAGFQAPEYGTFVHYVLEHVLQDETCRGTAEKKTVEGRIKAIMEDYIREELGGLENKTPRFVYLFQRLVRPVTQVVRNVLDELAHSQFQPIDFELGFGTGDGLPPVELTVDGVTVSVSGFVDRVDGWVHDGRLYLRVVDYKTGRKSFDLTEIWNGLGLQMLLYLFTLEEKGAERYGRETVPAGVLYLPAREAVVQGSRSMDEVQRRREADAELKRRGLVLDDPEVVEAMEPLGPEGARFLPLRVSARTGAISGDALVSAERLGRLKIHTQRILEEIGRELAAGSIAADPFWRGPEKNACLYCDYAAACHFEEGRGGDCRRYLPNLDGKAFWASIEGRSDPGQAAPPGGGRG</sequence>
<keyword evidence="9" id="KW-0234">DNA repair</keyword>
<evidence type="ECO:0000259" key="10">
    <source>
        <dbReference type="PROSITE" id="PS51217"/>
    </source>
</evidence>
<dbReference type="EMBL" id="JANFYS010000004">
    <property type="protein sequence ID" value="MCQ4769526.1"/>
    <property type="molecule type" value="Genomic_DNA"/>
</dbReference>
<evidence type="ECO:0000313" key="11">
    <source>
        <dbReference type="EMBL" id="MCQ4769526.1"/>
    </source>
</evidence>
<dbReference type="InterPro" id="IPR014017">
    <property type="entry name" value="DNA_helicase_UvrD-like_C"/>
</dbReference>
<keyword evidence="2" id="KW-0547">Nucleotide-binding</keyword>